<evidence type="ECO:0000313" key="11">
    <source>
        <dbReference type="EMBL" id="PAD84329.1"/>
    </source>
</evidence>
<gene>
    <name evidence="11" type="ORF">CHH57_05405</name>
</gene>
<reference evidence="11 12" key="1">
    <citation type="submission" date="2017-07" db="EMBL/GenBank/DDBJ databases">
        <title>Isolation and whole genome analysis of endospore-forming bacteria from heroin.</title>
        <authorList>
            <person name="Kalinowski J."/>
            <person name="Ahrens B."/>
            <person name="Al-Dilaimi A."/>
            <person name="Winkler A."/>
            <person name="Wibberg D."/>
            <person name="Schleenbecker U."/>
            <person name="Ruckert C."/>
            <person name="Wolfel R."/>
            <person name="Grass G."/>
        </authorList>
    </citation>
    <scope>NUCLEOTIDE SEQUENCE [LARGE SCALE GENOMIC DNA]</scope>
    <source>
        <strain evidence="11 12">7521-2</strain>
    </source>
</reference>
<dbReference type="InterPro" id="IPR004501">
    <property type="entry name" value="PTS_EIIC_3"/>
</dbReference>
<comment type="caution">
    <text evidence="11">The sequence shown here is derived from an EMBL/GenBank/DDBJ whole genome shotgun (WGS) entry which is preliminary data.</text>
</comment>
<comment type="subcellular location">
    <subcellularLocation>
        <location evidence="1">Cell membrane</location>
        <topology evidence="1">Multi-pass membrane protein</topology>
    </subcellularLocation>
</comment>
<proteinExistence type="predicted"/>
<keyword evidence="4 8" id="KW-0762">Sugar transport</keyword>
<protein>
    <recommendedName>
        <fullName evidence="8">Permease IIC component</fullName>
    </recommendedName>
</protein>
<dbReference type="PANTHER" id="PTHR33989">
    <property type="match status" value="1"/>
</dbReference>
<evidence type="ECO:0000256" key="9">
    <source>
        <dbReference type="SAM" id="Phobius"/>
    </source>
</evidence>
<feature type="transmembrane region" description="Helical" evidence="9">
    <location>
        <begin position="337"/>
        <end position="356"/>
    </location>
</feature>
<evidence type="ECO:0000256" key="4">
    <source>
        <dbReference type="ARBA" id="ARBA00022597"/>
    </source>
</evidence>
<evidence type="ECO:0000259" key="10">
    <source>
        <dbReference type="PROSITE" id="PS51105"/>
    </source>
</evidence>
<accession>A0AA91TUD5</accession>
<evidence type="ECO:0000256" key="6">
    <source>
        <dbReference type="ARBA" id="ARBA00022989"/>
    </source>
</evidence>
<dbReference type="PROSITE" id="PS51105">
    <property type="entry name" value="PTS_EIIC_TYPE_3"/>
    <property type="match status" value="1"/>
</dbReference>
<sequence>MNNLEKILGPASNWINNNRIIQSISKGLMSLMSVLILGSFATIFQNLPIEAYQSFLTTSGLGGIFTTLSNITINLLALYAAFSIAYTYVGNFSDYDSFTGGLLGLLAFLLVTPLTTTGEGFMAITNLPLEWLGAKGIFVAMFCAIVSSIIYIKLSDKGLIVKLPDSVPEFVAKSFNGIIPSVLIGILFGAITLGLSHTEFENFHNAVYTLIGSPLSVIGTSIWAGIIIYVLTGLCWFLGIHGIAVVSVIMPVWIAADAENMAAVAAGQVGPNIITYNWINAVSSPGGAGATIGLVICVLLFAKSSRYKIFGKVATIPSLFNINEPVVFGFPMMLNPILFIPFVFTPVLFIIIGYILTSMGILPMPTGAGGPGGTPLIIQGLMMGGWKYAVFQLIATIVSTLIYFPFFKVLDKKAVEEEMKSNDVKISV</sequence>
<name>A0AA91TUD5_NIACI</name>
<evidence type="ECO:0000256" key="7">
    <source>
        <dbReference type="ARBA" id="ARBA00023136"/>
    </source>
</evidence>
<keyword evidence="7 8" id="KW-0472">Membrane</keyword>
<keyword evidence="5 9" id="KW-0812">Transmembrane</keyword>
<dbReference type="GO" id="GO:0005886">
    <property type="term" value="C:plasma membrane"/>
    <property type="evidence" value="ECO:0007669"/>
    <property type="project" value="UniProtKB-SubCell"/>
</dbReference>
<evidence type="ECO:0000256" key="1">
    <source>
        <dbReference type="ARBA" id="ARBA00004651"/>
    </source>
</evidence>
<dbReference type="InterPro" id="IPR004796">
    <property type="entry name" value="PTS_IIC_cello"/>
</dbReference>
<dbReference type="NCBIfam" id="TIGR00410">
    <property type="entry name" value="lacE"/>
    <property type="match status" value="1"/>
</dbReference>
<comment type="function">
    <text evidence="8">The phosphoenolpyruvate-dependent sugar phosphotransferase system (PTS), a major carbohydrate active -transport system, catalyzes the phosphorylation of incoming sugar substrates concomitant with their translocation across the cell membrane.</text>
</comment>
<dbReference type="GO" id="GO:0008982">
    <property type="term" value="F:protein-N(PI)-phosphohistidine-sugar phosphotransferase activity"/>
    <property type="evidence" value="ECO:0007669"/>
    <property type="project" value="UniProtKB-UniRule"/>
</dbReference>
<feature type="transmembrane region" description="Helical" evidence="9">
    <location>
        <begin position="207"/>
        <end position="229"/>
    </location>
</feature>
<dbReference type="InterPro" id="IPR003352">
    <property type="entry name" value="PTS_EIIC"/>
</dbReference>
<feature type="domain" description="PTS EIIC type-3" evidence="10">
    <location>
        <begin position="4"/>
        <end position="406"/>
    </location>
</feature>
<evidence type="ECO:0000256" key="3">
    <source>
        <dbReference type="ARBA" id="ARBA00022475"/>
    </source>
</evidence>
<dbReference type="GO" id="GO:1901264">
    <property type="term" value="P:carbohydrate derivative transport"/>
    <property type="evidence" value="ECO:0007669"/>
    <property type="project" value="TreeGrafter"/>
</dbReference>
<keyword evidence="3 8" id="KW-1003">Cell membrane</keyword>
<dbReference type="GO" id="GO:0009401">
    <property type="term" value="P:phosphoenolpyruvate-dependent sugar phosphotransferase system"/>
    <property type="evidence" value="ECO:0007669"/>
    <property type="project" value="InterPro"/>
</dbReference>
<dbReference type="PIRSF" id="PIRSF006351">
    <property type="entry name" value="PTS_EIIC-Cellobiose"/>
    <property type="match status" value="1"/>
</dbReference>
<feature type="transmembrane region" description="Helical" evidence="9">
    <location>
        <begin position="28"/>
        <end position="47"/>
    </location>
</feature>
<feature type="transmembrane region" description="Helical" evidence="9">
    <location>
        <begin position="276"/>
        <end position="302"/>
    </location>
</feature>
<dbReference type="Pfam" id="PF02378">
    <property type="entry name" value="PTS_EIIC"/>
    <property type="match status" value="1"/>
</dbReference>
<dbReference type="AlphaFoldDB" id="A0AA91TUD5"/>
<feature type="transmembrane region" description="Helical" evidence="9">
    <location>
        <begin position="136"/>
        <end position="154"/>
    </location>
</feature>
<evidence type="ECO:0000256" key="8">
    <source>
        <dbReference type="PIRNR" id="PIRNR006351"/>
    </source>
</evidence>
<dbReference type="InterPro" id="IPR051088">
    <property type="entry name" value="PTS_Sugar-EIIC/EIIB"/>
</dbReference>
<dbReference type="PANTHER" id="PTHR33989:SF4">
    <property type="entry name" value="PTS SYSTEM N,N'-DIACETYLCHITOBIOSE-SPECIFIC EIIC COMPONENT"/>
    <property type="match status" value="1"/>
</dbReference>
<keyword evidence="6 9" id="KW-1133">Transmembrane helix</keyword>
<feature type="transmembrane region" description="Helical" evidence="9">
    <location>
        <begin position="67"/>
        <end position="89"/>
    </location>
</feature>
<dbReference type="RefSeq" id="WP_095329264.1">
    <property type="nucleotide sequence ID" value="NZ_NPBQ01000030.1"/>
</dbReference>
<evidence type="ECO:0000256" key="5">
    <source>
        <dbReference type="ARBA" id="ARBA00022692"/>
    </source>
</evidence>
<dbReference type="EMBL" id="NPBQ01000030">
    <property type="protein sequence ID" value="PAD84329.1"/>
    <property type="molecule type" value="Genomic_DNA"/>
</dbReference>
<keyword evidence="2 8" id="KW-0813">Transport</keyword>
<feature type="transmembrane region" description="Helical" evidence="9">
    <location>
        <begin position="389"/>
        <end position="410"/>
    </location>
</feature>
<feature type="transmembrane region" description="Helical" evidence="9">
    <location>
        <begin position="175"/>
        <end position="195"/>
    </location>
</feature>
<evidence type="ECO:0000256" key="2">
    <source>
        <dbReference type="ARBA" id="ARBA00022448"/>
    </source>
</evidence>
<dbReference type="Proteomes" id="UP000216961">
    <property type="component" value="Unassembled WGS sequence"/>
</dbReference>
<evidence type="ECO:0000313" key="12">
    <source>
        <dbReference type="Proteomes" id="UP000216961"/>
    </source>
</evidence>
<organism evidence="11 12">
    <name type="scientific">Niallia circulans</name>
    <name type="common">Bacillus circulans</name>
    <dbReference type="NCBI Taxonomy" id="1397"/>
    <lineage>
        <taxon>Bacteria</taxon>
        <taxon>Bacillati</taxon>
        <taxon>Bacillota</taxon>
        <taxon>Bacilli</taxon>
        <taxon>Bacillales</taxon>
        <taxon>Bacillaceae</taxon>
        <taxon>Niallia</taxon>
    </lineage>
</organism>
<feature type="transmembrane region" description="Helical" evidence="9">
    <location>
        <begin position="236"/>
        <end position="256"/>
    </location>
</feature>
<feature type="transmembrane region" description="Helical" evidence="9">
    <location>
        <begin position="101"/>
        <end position="124"/>
    </location>
</feature>